<dbReference type="OrthoDB" id="63113at2759"/>
<evidence type="ECO:0000256" key="3">
    <source>
        <dbReference type="ARBA" id="ARBA00006483"/>
    </source>
</evidence>
<evidence type="ECO:0000256" key="6">
    <source>
        <dbReference type="ARBA" id="ARBA00023136"/>
    </source>
</evidence>
<dbReference type="GO" id="GO:0016192">
    <property type="term" value="P:vesicle-mediated transport"/>
    <property type="evidence" value="ECO:0007669"/>
    <property type="project" value="TreeGrafter"/>
</dbReference>
<gene>
    <name evidence="8" type="ORF">PHJA_000956800</name>
</gene>
<dbReference type="GO" id="GO:0005794">
    <property type="term" value="C:Golgi apparatus"/>
    <property type="evidence" value="ECO:0007669"/>
    <property type="project" value="TreeGrafter"/>
</dbReference>
<keyword evidence="9" id="KW-1185">Reference proteome</keyword>
<comment type="similarity">
    <text evidence="3">Belongs to the PRA1 family.</text>
</comment>
<dbReference type="GO" id="GO:0005783">
    <property type="term" value="C:endoplasmic reticulum"/>
    <property type="evidence" value="ECO:0007669"/>
    <property type="project" value="TreeGrafter"/>
</dbReference>
<comment type="function">
    <text evidence="1">May be involved in both secretory and endocytic intracellular trafficking in the endosomal/prevacuolar compartments.</text>
</comment>
<evidence type="ECO:0000313" key="9">
    <source>
        <dbReference type="Proteomes" id="UP000653305"/>
    </source>
</evidence>
<dbReference type="AlphaFoldDB" id="A0A830C1G1"/>
<evidence type="ECO:0000256" key="7">
    <source>
        <dbReference type="SAM" id="Phobius"/>
    </source>
</evidence>
<keyword evidence="5 7" id="KW-1133">Transmembrane helix</keyword>
<dbReference type="PANTHER" id="PTHR19317">
    <property type="entry name" value="PRENYLATED RAB ACCEPTOR 1-RELATED"/>
    <property type="match status" value="1"/>
</dbReference>
<dbReference type="Proteomes" id="UP000653305">
    <property type="component" value="Unassembled WGS sequence"/>
</dbReference>
<dbReference type="EMBL" id="BMAC01000162">
    <property type="protein sequence ID" value="GFP88131.1"/>
    <property type="molecule type" value="Genomic_DNA"/>
</dbReference>
<feature type="non-terminal residue" evidence="8">
    <location>
        <position position="1"/>
    </location>
</feature>
<sequence length="306" mass="35285">NLGHFDTSPYKLFFWCNLPPELYESFTLPPEFVFRRIFWRKVTHTRIVKDKSIFSTLKVTTYGIFPTSSSPSGTPDNLEYISHAKERIKDGLGTRRPWREMFQLHCLNLPKSVQEAVVRVRTNFAYFQMNYAIFILGVLFLNILWHPILLMVFIAMMAVWLFLYFLRDEPLVVFSRLITDRVVLIVLAVVTVVVLLLTHATTNILSSLLIGVVVVLIHAAMRKTDDLFADEEAAGGLLRSSGGRLNLEFIPYLSSLFLFYFYFFNFPIIKTLLPFTIRVCVTFRQKIRRKTNSGGKVKLSYSSGGK</sequence>
<evidence type="ECO:0000256" key="4">
    <source>
        <dbReference type="ARBA" id="ARBA00022692"/>
    </source>
</evidence>
<accession>A0A830C1G1</accession>
<dbReference type="InterPro" id="IPR004895">
    <property type="entry name" value="Prenylated_rab_accept_PRA1"/>
</dbReference>
<dbReference type="GO" id="GO:0016020">
    <property type="term" value="C:membrane"/>
    <property type="evidence" value="ECO:0007669"/>
    <property type="project" value="UniProtKB-SubCell"/>
</dbReference>
<evidence type="ECO:0000256" key="1">
    <source>
        <dbReference type="ARBA" id="ARBA00002501"/>
    </source>
</evidence>
<evidence type="ECO:0000256" key="2">
    <source>
        <dbReference type="ARBA" id="ARBA00004141"/>
    </source>
</evidence>
<protein>
    <submittedName>
        <fullName evidence="8">Pra1 family protein f2</fullName>
    </submittedName>
</protein>
<proteinExistence type="inferred from homology"/>
<dbReference type="Pfam" id="PF03208">
    <property type="entry name" value="PRA1"/>
    <property type="match status" value="1"/>
</dbReference>
<keyword evidence="6 7" id="KW-0472">Membrane</keyword>
<name>A0A830C1G1_9LAMI</name>
<evidence type="ECO:0000313" key="8">
    <source>
        <dbReference type="EMBL" id="GFP88131.1"/>
    </source>
</evidence>
<comment type="caution">
    <text evidence="8">The sequence shown here is derived from an EMBL/GenBank/DDBJ whole genome shotgun (WGS) entry which is preliminary data.</text>
</comment>
<reference evidence="8" key="1">
    <citation type="submission" date="2020-07" db="EMBL/GenBank/DDBJ databases">
        <title>Ethylene signaling mediates host invasion by parasitic plants.</title>
        <authorList>
            <person name="Yoshida S."/>
        </authorList>
    </citation>
    <scope>NUCLEOTIDE SEQUENCE</scope>
    <source>
        <strain evidence="8">Okayama</strain>
    </source>
</reference>
<feature type="transmembrane region" description="Helical" evidence="7">
    <location>
        <begin position="204"/>
        <end position="221"/>
    </location>
</feature>
<evidence type="ECO:0000256" key="5">
    <source>
        <dbReference type="ARBA" id="ARBA00022989"/>
    </source>
</evidence>
<feature type="transmembrane region" description="Helical" evidence="7">
    <location>
        <begin position="124"/>
        <end position="142"/>
    </location>
</feature>
<comment type="subcellular location">
    <subcellularLocation>
        <location evidence="2">Membrane</location>
        <topology evidence="2">Multi-pass membrane protein</topology>
    </subcellularLocation>
</comment>
<keyword evidence="4 7" id="KW-0812">Transmembrane</keyword>
<dbReference type="PANTHER" id="PTHR19317:SF2">
    <property type="entry name" value="PRA1 FAMILY PROTEIN F2"/>
    <property type="match status" value="1"/>
</dbReference>
<organism evidence="8 9">
    <name type="scientific">Phtheirospermum japonicum</name>
    <dbReference type="NCBI Taxonomy" id="374723"/>
    <lineage>
        <taxon>Eukaryota</taxon>
        <taxon>Viridiplantae</taxon>
        <taxon>Streptophyta</taxon>
        <taxon>Embryophyta</taxon>
        <taxon>Tracheophyta</taxon>
        <taxon>Spermatophyta</taxon>
        <taxon>Magnoliopsida</taxon>
        <taxon>eudicotyledons</taxon>
        <taxon>Gunneridae</taxon>
        <taxon>Pentapetalae</taxon>
        <taxon>asterids</taxon>
        <taxon>lamiids</taxon>
        <taxon>Lamiales</taxon>
        <taxon>Orobanchaceae</taxon>
        <taxon>Orobanchaceae incertae sedis</taxon>
        <taxon>Phtheirospermum</taxon>
    </lineage>
</organism>
<feature type="transmembrane region" description="Helical" evidence="7">
    <location>
        <begin position="178"/>
        <end position="198"/>
    </location>
</feature>